<sequence>MRFFLADSLWHDLMATQKKLRQVNLCFFVIVASHLPVKRKRVVLSIFDFSHKAWRNLLKKERRKRKRRAAARERDARAQREEEARQRSPGYWVREEMKREKEEAEYAAERKRTEELWREGERLFLLRCRQAEEEKCRINTGDVEGEDTRDLEDVGDSETTETTTQKKVKKMVSRIRKYPLSPLYPFSSAFVAYLKACCQAVWPLGATVERHVDVTVRYLSVGNDKEFPAGHRDSRALSIAPMRTTRLTYILPTGTARFACILSPGHYSFGDRALHVPSVAKAFAMRKRCDLWLQCHQVKRRKSSTRERLGREESDPDRAWNPDAPPIPDGVPEEERLNPRALPCPFYAKVGACRFGLRCSRFHERPEESRTLLFRNMYTHWMLEKPLRMDEQADSSLEHEPSDLRTHFVSAERGNVPYRPRREFYQDVVPELKGAGKVVQVKVCSNQEPHLRGNVYVQYRGVEEAHRAMTLFTGRWYGGKQLFPTFVSIPSWKAAICGNEAVSKRNMSQGELVQLPPCIPQSWKGVPGSRLGSHERGKRRESRGEPSTFEEIEASTRPVQVALVQEEVSLSVDEGFSLSAVCIQKEEKEQIVFLIRIQEALTFEEISSQIVKSFHIIKINSYIHPAL</sequence>
<dbReference type="InterPro" id="IPR012677">
    <property type="entry name" value="Nucleotide-bd_a/b_plait_sf"/>
</dbReference>
<dbReference type="OrthoDB" id="75923at2759"/>
<dbReference type="PANTHER" id="PTHR12620">
    <property type="entry name" value="U2 SNRNP AUXILIARY FACTOR, SMALL SUBUNIT"/>
    <property type="match status" value="1"/>
</dbReference>
<keyword evidence="4 6" id="KW-0862">Zinc</keyword>
<dbReference type="InterPro" id="IPR035979">
    <property type="entry name" value="RBD_domain_sf"/>
</dbReference>
<organism evidence="9">
    <name type="scientific">Darwinula stevensoni</name>
    <dbReference type="NCBI Taxonomy" id="69355"/>
    <lineage>
        <taxon>Eukaryota</taxon>
        <taxon>Metazoa</taxon>
        <taxon>Ecdysozoa</taxon>
        <taxon>Arthropoda</taxon>
        <taxon>Crustacea</taxon>
        <taxon>Oligostraca</taxon>
        <taxon>Ostracoda</taxon>
        <taxon>Podocopa</taxon>
        <taxon>Podocopida</taxon>
        <taxon>Darwinulocopina</taxon>
        <taxon>Darwinuloidea</taxon>
        <taxon>Darwinulidae</taxon>
        <taxon>Darwinula</taxon>
    </lineage>
</organism>
<evidence type="ECO:0000256" key="7">
    <source>
        <dbReference type="SAM" id="MobiDB-lite"/>
    </source>
</evidence>
<dbReference type="GO" id="GO:0089701">
    <property type="term" value="C:U2AF complex"/>
    <property type="evidence" value="ECO:0007669"/>
    <property type="project" value="InterPro"/>
</dbReference>
<dbReference type="SUPFAM" id="SSF54928">
    <property type="entry name" value="RNA-binding domain, RBD"/>
    <property type="match status" value="1"/>
</dbReference>
<dbReference type="SMART" id="SM00361">
    <property type="entry name" value="RRM_1"/>
    <property type="match status" value="1"/>
</dbReference>
<dbReference type="PROSITE" id="PS50103">
    <property type="entry name" value="ZF_C3H1"/>
    <property type="match status" value="1"/>
</dbReference>
<keyword evidence="3 6" id="KW-0863">Zinc-finger</keyword>
<dbReference type="InterPro" id="IPR000571">
    <property type="entry name" value="Znf_CCCH"/>
</dbReference>
<feature type="region of interest" description="Disordered" evidence="7">
    <location>
        <begin position="303"/>
        <end position="332"/>
    </location>
</feature>
<dbReference type="InterPro" id="IPR009145">
    <property type="entry name" value="U2AF_small"/>
</dbReference>
<dbReference type="GO" id="GO:0003723">
    <property type="term" value="F:RNA binding"/>
    <property type="evidence" value="ECO:0007669"/>
    <property type="project" value="UniProtKB-KW"/>
</dbReference>
<evidence type="ECO:0000256" key="2">
    <source>
        <dbReference type="ARBA" id="ARBA00022737"/>
    </source>
</evidence>
<evidence type="ECO:0000256" key="4">
    <source>
        <dbReference type="ARBA" id="ARBA00022833"/>
    </source>
</evidence>
<feature type="zinc finger region" description="C3H1-type" evidence="6">
    <location>
        <begin position="338"/>
        <end position="366"/>
    </location>
</feature>
<evidence type="ECO:0000259" key="8">
    <source>
        <dbReference type="PROSITE" id="PS50103"/>
    </source>
</evidence>
<dbReference type="GO" id="GO:0000398">
    <property type="term" value="P:mRNA splicing, via spliceosome"/>
    <property type="evidence" value="ECO:0007669"/>
    <property type="project" value="InterPro"/>
</dbReference>
<dbReference type="GO" id="GO:0008270">
    <property type="term" value="F:zinc ion binding"/>
    <property type="evidence" value="ECO:0007669"/>
    <property type="project" value="UniProtKB-KW"/>
</dbReference>
<evidence type="ECO:0000256" key="6">
    <source>
        <dbReference type="PROSITE-ProRule" id="PRU00723"/>
    </source>
</evidence>
<dbReference type="Gene3D" id="3.30.70.330">
    <property type="match status" value="1"/>
</dbReference>
<evidence type="ECO:0000256" key="1">
    <source>
        <dbReference type="ARBA" id="ARBA00022723"/>
    </source>
</evidence>
<feature type="region of interest" description="Disordered" evidence="7">
    <location>
        <begin position="524"/>
        <end position="550"/>
    </location>
</feature>
<dbReference type="Proteomes" id="UP000677054">
    <property type="component" value="Unassembled WGS sequence"/>
</dbReference>
<protein>
    <recommendedName>
        <fullName evidence="8">C3H1-type domain-containing protein</fullName>
    </recommendedName>
</protein>
<keyword evidence="1 6" id="KW-0479">Metal-binding</keyword>
<dbReference type="PRINTS" id="PR01848">
    <property type="entry name" value="U2AUXFACTOR"/>
</dbReference>
<proteinExistence type="predicted"/>
<keyword evidence="10" id="KW-1185">Reference proteome</keyword>
<keyword evidence="5" id="KW-0694">RNA-binding</keyword>
<accession>A0A7R8X706</accession>
<dbReference type="AlphaFoldDB" id="A0A7R8X706"/>
<evidence type="ECO:0000256" key="3">
    <source>
        <dbReference type="ARBA" id="ARBA00022771"/>
    </source>
</evidence>
<gene>
    <name evidence="9" type="ORF">DSTB1V02_LOCUS3932</name>
</gene>
<feature type="compositionally biased region" description="Basic and acidic residues" evidence="7">
    <location>
        <begin position="304"/>
        <end position="320"/>
    </location>
</feature>
<dbReference type="EMBL" id="CAJPEV010000547">
    <property type="protein sequence ID" value="CAG0886342.1"/>
    <property type="molecule type" value="Genomic_DNA"/>
</dbReference>
<reference evidence="9" key="1">
    <citation type="submission" date="2020-11" db="EMBL/GenBank/DDBJ databases">
        <authorList>
            <person name="Tran Van P."/>
        </authorList>
    </citation>
    <scope>NUCLEOTIDE SEQUENCE</scope>
</reference>
<feature type="domain" description="C3H1-type" evidence="8">
    <location>
        <begin position="338"/>
        <end position="366"/>
    </location>
</feature>
<evidence type="ECO:0000313" key="10">
    <source>
        <dbReference type="Proteomes" id="UP000677054"/>
    </source>
</evidence>
<evidence type="ECO:0000256" key="5">
    <source>
        <dbReference type="ARBA" id="ARBA00022884"/>
    </source>
</evidence>
<keyword evidence="2" id="KW-0677">Repeat</keyword>
<dbReference type="EMBL" id="LR900064">
    <property type="protein sequence ID" value="CAD7244027.1"/>
    <property type="molecule type" value="Genomic_DNA"/>
</dbReference>
<dbReference type="InterPro" id="IPR003954">
    <property type="entry name" value="RRM_euk-type"/>
</dbReference>
<name>A0A7R8X706_9CRUS</name>
<evidence type="ECO:0000313" key="9">
    <source>
        <dbReference type="EMBL" id="CAD7244027.1"/>
    </source>
</evidence>